<evidence type="ECO:0000256" key="3">
    <source>
        <dbReference type="RuleBase" id="RU362067"/>
    </source>
</evidence>
<evidence type="ECO:0000313" key="5">
    <source>
        <dbReference type="EMBL" id="KAL0953927.1"/>
    </source>
</evidence>
<dbReference type="Pfam" id="PF01593">
    <property type="entry name" value="Amino_oxidase"/>
    <property type="match status" value="1"/>
</dbReference>
<gene>
    <name evidence="5" type="ORF">HGRIS_005092</name>
</gene>
<evidence type="ECO:0000256" key="2">
    <source>
        <dbReference type="ARBA" id="ARBA00023002"/>
    </source>
</evidence>
<dbReference type="Gene3D" id="3.90.660.10">
    <property type="match status" value="1"/>
</dbReference>
<evidence type="ECO:0000256" key="1">
    <source>
        <dbReference type="ARBA" id="ARBA00001974"/>
    </source>
</evidence>
<comment type="cofactor">
    <cofactor evidence="1 3">
        <name>FAD</name>
        <dbReference type="ChEBI" id="CHEBI:57692"/>
    </cofactor>
</comment>
<keyword evidence="3" id="KW-0274">FAD</keyword>
<comment type="caution">
    <text evidence="5">The sequence shown here is derived from an EMBL/GenBank/DDBJ whole genome shotgun (WGS) entry which is preliminary data.</text>
</comment>
<sequence>MPVLFKSKISTVDVHARNIAIVGAGVAGLYSALLLQQKNVNFHVFEAQDRVGGRIWTHRFTADEDQFFEAGAMRIPKSSSHESVLDLIRSLNAKTDPVDQVETIPYILNSSGNRVYVNKRLTPDGDHFYFSDGPRLTAEALGFNLPEPYAGRTAADLLESVLRPYLKALKEDFDGGFTELLKYDGFSFRLYLSTVEKWPAEVIDFVEVMFSQTNQYTLSFTEIVLQNMDFFTEEWFTIKGGMDRLPQAMAKIVGADNITLGARITSISYNPDGRVQLAVSRQGNSASHHAFDDIILAIPPASLKRIDRPRWSHVKESAIRSAHFEPLFKLGMRFKTRFWERVSTPALGGQSITDLRSRWVVYPSNGLGSDSPGVLLTYTWMSDASYWLPLSSKERIDAALADLAELYEGEVDVYEEFIEGKDVCWQEQWATGDAMFYPGQLTAFAKAAAAPEGNVYFAGEHLSRHHTWIAGAIDSALSTVRVMMEDHKLSLDA</sequence>
<dbReference type="PANTHER" id="PTHR10742:SF342">
    <property type="entry name" value="AMINE OXIDASE"/>
    <property type="match status" value="1"/>
</dbReference>
<dbReference type="InterPro" id="IPR002937">
    <property type="entry name" value="Amino_oxidase"/>
</dbReference>
<dbReference type="PANTHER" id="PTHR10742">
    <property type="entry name" value="FLAVIN MONOAMINE OXIDASE"/>
    <property type="match status" value="1"/>
</dbReference>
<keyword evidence="6" id="KW-1185">Reference proteome</keyword>
<name>A0ABR3JET8_9AGAR</name>
<dbReference type="InterPro" id="IPR001613">
    <property type="entry name" value="Flavin_amine_oxidase"/>
</dbReference>
<dbReference type="InterPro" id="IPR036188">
    <property type="entry name" value="FAD/NAD-bd_sf"/>
</dbReference>
<evidence type="ECO:0000259" key="4">
    <source>
        <dbReference type="Pfam" id="PF01593"/>
    </source>
</evidence>
<evidence type="ECO:0000313" key="6">
    <source>
        <dbReference type="Proteomes" id="UP001556367"/>
    </source>
</evidence>
<comment type="similarity">
    <text evidence="3">Belongs to the flavin monoamine oxidase family.</text>
</comment>
<dbReference type="InterPro" id="IPR050281">
    <property type="entry name" value="Flavin_monoamine_oxidase"/>
</dbReference>
<dbReference type="PRINTS" id="PR00757">
    <property type="entry name" value="AMINEOXDASEF"/>
</dbReference>
<dbReference type="SUPFAM" id="SSF51905">
    <property type="entry name" value="FAD/NAD(P)-binding domain"/>
    <property type="match status" value="1"/>
</dbReference>
<keyword evidence="2 3" id="KW-0560">Oxidoreductase</keyword>
<organism evidence="5 6">
    <name type="scientific">Hohenbuehelia grisea</name>
    <dbReference type="NCBI Taxonomy" id="104357"/>
    <lineage>
        <taxon>Eukaryota</taxon>
        <taxon>Fungi</taxon>
        <taxon>Dikarya</taxon>
        <taxon>Basidiomycota</taxon>
        <taxon>Agaricomycotina</taxon>
        <taxon>Agaricomycetes</taxon>
        <taxon>Agaricomycetidae</taxon>
        <taxon>Agaricales</taxon>
        <taxon>Pleurotineae</taxon>
        <taxon>Pleurotaceae</taxon>
        <taxon>Hohenbuehelia</taxon>
    </lineage>
</organism>
<dbReference type="Gene3D" id="1.10.405.10">
    <property type="entry name" value="Guanine Nucleotide Dissociation Inhibitor, domain 1"/>
    <property type="match status" value="1"/>
</dbReference>
<dbReference type="Proteomes" id="UP001556367">
    <property type="component" value="Unassembled WGS sequence"/>
</dbReference>
<feature type="domain" description="Amine oxidase" evidence="4">
    <location>
        <begin position="26"/>
        <end position="483"/>
    </location>
</feature>
<protein>
    <recommendedName>
        <fullName evidence="3">Amine oxidase</fullName>
        <ecNumber evidence="3">1.4.3.-</ecNumber>
    </recommendedName>
</protein>
<dbReference type="SUPFAM" id="SSF54373">
    <property type="entry name" value="FAD-linked reductases, C-terminal domain"/>
    <property type="match status" value="1"/>
</dbReference>
<accession>A0ABR3JET8</accession>
<dbReference type="EC" id="1.4.3.-" evidence="3"/>
<dbReference type="Gene3D" id="3.50.50.60">
    <property type="entry name" value="FAD/NAD(P)-binding domain"/>
    <property type="match status" value="1"/>
</dbReference>
<dbReference type="EMBL" id="JASNQZ010000008">
    <property type="protein sequence ID" value="KAL0953927.1"/>
    <property type="molecule type" value="Genomic_DNA"/>
</dbReference>
<keyword evidence="3" id="KW-0285">Flavoprotein</keyword>
<reference evidence="6" key="1">
    <citation type="submission" date="2024-06" db="EMBL/GenBank/DDBJ databases">
        <title>Multi-omics analyses provide insights into the biosynthesis of the anticancer antibiotic pleurotin in Hohenbuehelia grisea.</title>
        <authorList>
            <person name="Weaver J.A."/>
            <person name="Alberti F."/>
        </authorList>
    </citation>
    <scope>NUCLEOTIDE SEQUENCE [LARGE SCALE GENOMIC DNA]</scope>
    <source>
        <strain evidence="6">T-177</strain>
    </source>
</reference>
<proteinExistence type="inferred from homology"/>